<protein>
    <submittedName>
        <fullName evidence="1">Uncharacterized protein</fullName>
    </submittedName>
</protein>
<dbReference type="Proteomes" id="UP000533306">
    <property type="component" value="Unassembled WGS sequence"/>
</dbReference>
<evidence type="ECO:0000313" key="1">
    <source>
        <dbReference type="EMBL" id="MBB6014412.1"/>
    </source>
</evidence>
<proteinExistence type="predicted"/>
<accession>A0A7W9S5D3</accession>
<dbReference type="EMBL" id="JACHEU010000005">
    <property type="protein sequence ID" value="MBB6014412.1"/>
    <property type="molecule type" value="Genomic_DNA"/>
</dbReference>
<sequence length="189" mass="21090">MITTWQVGTPYGPAKQNVANMSEFRRTIVIDDMARRMTGTMQDLKLMRSERYPVALHQKTIRLAVAHGPCQPETVRLVFEICQQWPVILMRAQNFHTKRVFEFHRAAGMINMSMREPDGCGSDAVVLQGCKNSIHVSAGIDDDTDLVLLIEKDGTILLKRRDGNDAGIDLTHDDPFVVGIAAVGKSPLM</sequence>
<gene>
    <name evidence="1" type="ORF">HNR59_003806</name>
</gene>
<keyword evidence="2" id="KW-1185">Reference proteome</keyword>
<dbReference type="AlphaFoldDB" id="A0A7W9S5D3"/>
<evidence type="ECO:0000313" key="2">
    <source>
        <dbReference type="Proteomes" id="UP000533306"/>
    </source>
</evidence>
<name>A0A7W9S5D3_9HYPH</name>
<organism evidence="1 2">
    <name type="scientific">Aquamicrobium lusatiense</name>
    <dbReference type="NCBI Taxonomy" id="89772"/>
    <lineage>
        <taxon>Bacteria</taxon>
        <taxon>Pseudomonadati</taxon>
        <taxon>Pseudomonadota</taxon>
        <taxon>Alphaproteobacteria</taxon>
        <taxon>Hyphomicrobiales</taxon>
        <taxon>Phyllobacteriaceae</taxon>
        <taxon>Aquamicrobium</taxon>
    </lineage>
</organism>
<reference evidence="1 2" key="1">
    <citation type="submission" date="2020-08" db="EMBL/GenBank/DDBJ databases">
        <title>Genomic Encyclopedia of Type Strains, Phase IV (KMG-IV): sequencing the most valuable type-strain genomes for metagenomic binning, comparative biology and taxonomic classification.</title>
        <authorList>
            <person name="Goeker M."/>
        </authorList>
    </citation>
    <scope>NUCLEOTIDE SEQUENCE [LARGE SCALE GENOMIC DNA]</scope>
    <source>
        <strain evidence="1 2">DSM 11099</strain>
    </source>
</reference>
<comment type="caution">
    <text evidence="1">The sequence shown here is derived from an EMBL/GenBank/DDBJ whole genome shotgun (WGS) entry which is preliminary data.</text>
</comment>